<keyword evidence="2 6" id="KW-0812">Transmembrane</keyword>
<keyword evidence="3 6" id="KW-1133">Transmembrane helix</keyword>
<comment type="caution">
    <text evidence="8">The sequence shown here is derived from an EMBL/GenBank/DDBJ whole genome shotgun (WGS) entry which is preliminary data.</text>
</comment>
<evidence type="ECO:0000256" key="4">
    <source>
        <dbReference type="ARBA" id="ARBA00023128"/>
    </source>
</evidence>
<evidence type="ECO:0000256" key="1">
    <source>
        <dbReference type="ARBA" id="ARBA00004325"/>
    </source>
</evidence>
<evidence type="ECO:0000256" key="2">
    <source>
        <dbReference type="ARBA" id="ARBA00022692"/>
    </source>
</evidence>
<sequence length="96" mass="10736">MESSTGNHTFFQKIWSKYKEHAAFYTGGALMAGVVGTGLYGLKNRKMRLSLYLINLRLAAQGTFVGILTGGMAYMLLQRYTKQEAIEDVHVARKSK</sequence>
<evidence type="ECO:0000313" key="8">
    <source>
        <dbReference type="EMBL" id="CAK8697900.1"/>
    </source>
</evidence>
<accession>A0ABP0H273</accession>
<comment type="subcellular location">
    <subcellularLocation>
        <location evidence="1">Mitochondrion membrane</location>
    </subcellularLocation>
</comment>
<dbReference type="Proteomes" id="UP001642483">
    <property type="component" value="Unassembled WGS sequence"/>
</dbReference>
<dbReference type="PANTHER" id="PTHR12297">
    <property type="entry name" value="HYPOXIA-INDUCBILE GENE 1 HIG1 -RELATED"/>
    <property type="match status" value="1"/>
</dbReference>
<reference evidence="8 9" key="1">
    <citation type="submission" date="2024-02" db="EMBL/GenBank/DDBJ databases">
        <authorList>
            <person name="Daric V."/>
            <person name="Darras S."/>
        </authorList>
    </citation>
    <scope>NUCLEOTIDE SEQUENCE [LARGE SCALE GENOMIC DNA]</scope>
</reference>
<keyword evidence="5 6" id="KW-0472">Membrane</keyword>
<dbReference type="Gene3D" id="6.10.140.1320">
    <property type="match status" value="1"/>
</dbReference>
<proteinExistence type="predicted"/>
<evidence type="ECO:0000256" key="6">
    <source>
        <dbReference type="SAM" id="Phobius"/>
    </source>
</evidence>
<organism evidence="8 9">
    <name type="scientific">Clavelina lepadiformis</name>
    <name type="common">Light-bulb sea squirt</name>
    <name type="synonym">Ascidia lepadiformis</name>
    <dbReference type="NCBI Taxonomy" id="159417"/>
    <lineage>
        <taxon>Eukaryota</taxon>
        <taxon>Metazoa</taxon>
        <taxon>Chordata</taxon>
        <taxon>Tunicata</taxon>
        <taxon>Ascidiacea</taxon>
        <taxon>Aplousobranchia</taxon>
        <taxon>Clavelinidae</taxon>
        <taxon>Clavelina</taxon>
    </lineage>
</organism>
<feature type="domain" description="HIG1" evidence="7">
    <location>
        <begin position="1"/>
        <end position="86"/>
    </location>
</feature>
<feature type="transmembrane region" description="Helical" evidence="6">
    <location>
        <begin position="22"/>
        <end position="42"/>
    </location>
</feature>
<evidence type="ECO:0000313" key="9">
    <source>
        <dbReference type="Proteomes" id="UP001642483"/>
    </source>
</evidence>
<name>A0ABP0H273_CLALP</name>
<dbReference type="PROSITE" id="PS51503">
    <property type="entry name" value="HIG1"/>
    <property type="match status" value="1"/>
</dbReference>
<dbReference type="InterPro" id="IPR007667">
    <property type="entry name" value="Hypoxia_induced_domain"/>
</dbReference>
<dbReference type="InterPro" id="IPR050355">
    <property type="entry name" value="RCF1"/>
</dbReference>
<evidence type="ECO:0000256" key="5">
    <source>
        <dbReference type="ARBA" id="ARBA00023136"/>
    </source>
</evidence>
<evidence type="ECO:0000256" key="3">
    <source>
        <dbReference type="ARBA" id="ARBA00022989"/>
    </source>
</evidence>
<dbReference type="PANTHER" id="PTHR12297:SF3">
    <property type="entry name" value="HIG1 DOMAIN FAMILY MEMBER 1A"/>
    <property type="match status" value="1"/>
</dbReference>
<gene>
    <name evidence="8" type="ORF">CVLEPA_LOCUS31384</name>
</gene>
<keyword evidence="9" id="KW-1185">Reference proteome</keyword>
<keyword evidence="4" id="KW-0496">Mitochondrion</keyword>
<evidence type="ECO:0000259" key="7">
    <source>
        <dbReference type="PROSITE" id="PS51503"/>
    </source>
</evidence>
<dbReference type="EMBL" id="CAWYQH010000174">
    <property type="protein sequence ID" value="CAK8697900.1"/>
    <property type="molecule type" value="Genomic_DNA"/>
</dbReference>
<dbReference type="Pfam" id="PF04588">
    <property type="entry name" value="HIG_1_N"/>
    <property type="match status" value="1"/>
</dbReference>
<protein>
    <recommendedName>
        <fullName evidence="7">HIG1 domain-containing protein</fullName>
    </recommendedName>
</protein>
<feature type="transmembrane region" description="Helical" evidence="6">
    <location>
        <begin position="54"/>
        <end position="77"/>
    </location>
</feature>